<sequence length="367" mass="40116">MAYTHSFFQSAIESLSESGDEGGLGSGSIEEDGGNLAVSSPASDNLIEQERQASNDAKDEETDRYLEKLQEPAVPEAVASNSEPTSSEAADKIADELKEFRFLALMGDYAGRFWNILKSAAAATNRGVPDSVETMRDSLCLEDAIGEGYHTETLGICLKHLGEEGKTATPDMARLALDIYTQRNLTCHSKIGKRGVARDLPALGRAIDEDIVTLDRVLPDYRRPKRQTLEDLMRFYRESAAWFYATGGDQTTAPPSSPIPEDHSDAFNLSGLRDVSPVKSRSVSPSERTVSGSSQLSSNRPSANPVSATVEEGPRADYGILEVIEKLQSTGSERASIAIEDSRKRLLATLDSLEHEEEPRRKRGRYN</sequence>
<organism evidence="1 2">
    <name type="scientific">Aspergillus melleus</name>
    <dbReference type="NCBI Taxonomy" id="138277"/>
    <lineage>
        <taxon>Eukaryota</taxon>
        <taxon>Fungi</taxon>
        <taxon>Dikarya</taxon>
        <taxon>Ascomycota</taxon>
        <taxon>Pezizomycotina</taxon>
        <taxon>Eurotiomycetes</taxon>
        <taxon>Eurotiomycetidae</taxon>
        <taxon>Eurotiales</taxon>
        <taxon>Aspergillaceae</taxon>
        <taxon>Aspergillus</taxon>
        <taxon>Aspergillus subgen. Circumdati</taxon>
    </lineage>
</organism>
<gene>
    <name evidence="1" type="ORF">N8T08_005848</name>
</gene>
<protein>
    <submittedName>
        <fullName evidence="1">Uncharacterized protein</fullName>
    </submittedName>
</protein>
<keyword evidence="2" id="KW-1185">Reference proteome</keyword>
<reference evidence="1 2" key="1">
    <citation type="journal article" date="2023" name="ACS Omega">
        <title>Identification of the Neoaspergillic Acid Biosynthesis Gene Cluster by Establishing an In Vitro CRISPR-Ribonucleoprotein Genetic System in Aspergillus melleus.</title>
        <authorList>
            <person name="Yuan B."/>
            <person name="Grau M.F."/>
            <person name="Murata R.M."/>
            <person name="Torok T."/>
            <person name="Venkateswaran K."/>
            <person name="Stajich J.E."/>
            <person name="Wang C.C.C."/>
        </authorList>
    </citation>
    <scope>NUCLEOTIDE SEQUENCE [LARGE SCALE GENOMIC DNA]</scope>
    <source>
        <strain evidence="1 2">IMV 1140</strain>
    </source>
</reference>
<dbReference type="EMBL" id="JAOPJF010000034">
    <property type="protein sequence ID" value="KAK1143939.1"/>
    <property type="molecule type" value="Genomic_DNA"/>
</dbReference>
<dbReference type="Proteomes" id="UP001177260">
    <property type="component" value="Unassembled WGS sequence"/>
</dbReference>
<comment type="caution">
    <text evidence="1">The sequence shown here is derived from an EMBL/GenBank/DDBJ whole genome shotgun (WGS) entry which is preliminary data.</text>
</comment>
<evidence type="ECO:0000313" key="1">
    <source>
        <dbReference type="EMBL" id="KAK1143939.1"/>
    </source>
</evidence>
<evidence type="ECO:0000313" key="2">
    <source>
        <dbReference type="Proteomes" id="UP001177260"/>
    </source>
</evidence>
<name>A0ACC3B1T4_9EURO</name>
<accession>A0ACC3B1T4</accession>
<proteinExistence type="predicted"/>